<accession>A0ABQ5TJY2</accession>
<comment type="caution">
    <text evidence="3">The sequence shown here is derived from an EMBL/GenBank/DDBJ whole genome shotgun (WGS) entry which is preliminary data.</text>
</comment>
<evidence type="ECO:0000259" key="1">
    <source>
        <dbReference type="Pfam" id="PF01471"/>
    </source>
</evidence>
<dbReference type="Gene3D" id="2.70.70.10">
    <property type="entry name" value="Glucose Permease (Domain IIA)"/>
    <property type="match status" value="1"/>
</dbReference>
<keyword evidence="4" id="KW-1185">Reference proteome</keyword>
<gene>
    <name evidence="3" type="ORF">MACH08_20990</name>
</gene>
<dbReference type="RefSeq" id="WP_017796780.1">
    <property type="nucleotide sequence ID" value="NZ_BSKO01000001.1"/>
</dbReference>
<dbReference type="InterPro" id="IPR036366">
    <property type="entry name" value="PGBDSf"/>
</dbReference>
<dbReference type="Proteomes" id="UP001275436">
    <property type="component" value="Unassembled WGS sequence"/>
</dbReference>
<dbReference type="EMBL" id="BSKO01000001">
    <property type="protein sequence ID" value="GLO66315.1"/>
    <property type="molecule type" value="Genomic_DNA"/>
</dbReference>
<evidence type="ECO:0000259" key="2">
    <source>
        <dbReference type="Pfam" id="PF01551"/>
    </source>
</evidence>
<dbReference type="Pfam" id="PF01551">
    <property type="entry name" value="Peptidase_M23"/>
    <property type="match status" value="1"/>
</dbReference>
<dbReference type="Gene3D" id="1.10.101.10">
    <property type="entry name" value="PGBD-like superfamily/PGBD"/>
    <property type="match status" value="2"/>
</dbReference>
<evidence type="ECO:0000313" key="3">
    <source>
        <dbReference type="EMBL" id="GLO66315.1"/>
    </source>
</evidence>
<organism evidence="3 4">
    <name type="scientific">Oceanobacillus kimchii</name>
    <dbReference type="NCBI Taxonomy" id="746691"/>
    <lineage>
        <taxon>Bacteria</taxon>
        <taxon>Bacillati</taxon>
        <taxon>Bacillota</taxon>
        <taxon>Bacilli</taxon>
        <taxon>Bacillales</taxon>
        <taxon>Bacillaceae</taxon>
        <taxon>Oceanobacillus</taxon>
    </lineage>
</organism>
<dbReference type="InterPro" id="IPR002477">
    <property type="entry name" value="Peptidoglycan-bd-like"/>
</dbReference>
<proteinExistence type="predicted"/>
<dbReference type="PANTHER" id="PTHR21666:SF270">
    <property type="entry name" value="MUREIN HYDROLASE ACTIVATOR ENVC"/>
    <property type="match status" value="1"/>
</dbReference>
<name>A0ABQ5TJY2_9BACI</name>
<dbReference type="Pfam" id="PF01471">
    <property type="entry name" value="PG_binding_1"/>
    <property type="match status" value="1"/>
</dbReference>
<dbReference type="CDD" id="cd12797">
    <property type="entry name" value="M23_peptidase"/>
    <property type="match status" value="1"/>
</dbReference>
<dbReference type="SUPFAM" id="SSF51261">
    <property type="entry name" value="Duplicated hybrid motif"/>
    <property type="match status" value="1"/>
</dbReference>
<protein>
    <submittedName>
        <fullName evidence="3">Uncharacterized protein</fullName>
    </submittedName>
</protein>
<dbReference type="InterPro" id="IPR016047">
    <property type="entry name" value="M23ase_b-sheet_dom"/>
</dbReference>
<feature type="domain" description="Peptidoglycan binding-like" evidence="1">
    <location>
        <begin position="228"/>
        <end position="277"/>
    </location>
</feature>
<feature type="domain" description="M23ase beta-sheet core" evidence="2">
    <location>
        <begin position="26"/>
        <end position="123"/>
    </location>
</feature>
<dbReference type="InterPro" id="IPR011055">
    <property type="entry name" value="Dup_hybrid_motif"/>
</dbReference>
<reference evidence="3 4" key="1">
    <citation type="submission" date="2023-02" db="EMBL/GenBank/DDBJ databases">
        <title>Oceanobacillus kimchii IFOP_LL358 isolated form Alexandrium catenella lab strain.</title>
        <authorList>
            <person name="Gajardo G."/>
            <person name="Ueki S."/>
            <person name="Maruyama F."/>
        </authorList>
    </citation>
    <scope>NUCLEOTIDE SEQUENCE [LARGE SCALE GENOMIC DNA]</scope>
    <source>
        <strain evidence="3 4">IFOP_LL358</strain>
    </source>
</reference>
<dbReference type="InterPro" id="IPR050570">
    <property type="entry name" value="Cell_wall_metabolism_enzyme"/>
</dbReference>
<evidence type="ECO:0000313" key="4">
    <source>
        <dbReference type="Proteomes" id="UP001275436"/>
    </source>
</evidence>
<dbReference type="PANTHER" id="PTHR21666">
    <property type="entry name" value="PEPTIDASE-RELATED"/>
    <property type="match status" value="1"/>
</dbReference>
<dbReference type="SUPFAM" id="SSF47090">
    <property type="entry name" value="PGBD-like"/>
    <property type="match status" value="1"/>
</dbReference>
<dbReference type="InterPro" id="IPR036365">
    <property type="entry name" value="PGBD-like_sf"/>
</dbReference>
<sequence>MPFRDYRVTSKFGYRRDVWTGIGFTFHTGIDLVKYHKASIQAFTDGEVIFAGMGRTGTGLGGFGNVVLLQDKNNRGQLYAHLDSVSVQRGQYVKKGQVIGEQGDTGKTTGSHLHYEVRKKAETQPPYGWTSDRTNNCLDPTKYLQNYRDNKHIIQDIQSGLNTKYETGLSIDGISGPLTIKAAIKGYQIELNKQFNAKLNVDGIWGQKTKAATVTIASGAKGNITWILQAMLYIKGENPKGLDGIFGTNTNNAVKSFQQKESILIDGKAGKVTWEKLFL</sequence>